<sequence>MILKVKDNEKIRDWKESSIERHDLYNFESKIDYTLEITEKKKTSYVLATYLFIPSSLQINKDSYSKEQFFSDINNRIRFKTPKMSIEEILDKRNELSPMNTIMKALKDIEYGKSNRDIITKIQRELCLLADIIKVSLRDQFNYIQNKYNNLKKQYNVLEMINSYLESIKILQAKLELMGNKILMSQIPIKLREAFQFADEYISLQIEKWLTRSLKVFEDKFSQEIKISMIEVIEKEQEHREYLKSSLIILENANNETFSYQEGIMKKFVQGVLYLEKKKKDPKSQSLEIFYSVAAGVAMFFSLFFGFLILSFFAMYSIPFIIATVVIYMLKDRIKDNIRGVSQKAVGSMFPDQRIDIVDGFNKEKIGKSKEIVNFKSKNKIPPEILRIRRSSNISSIEEKGKPEEVILYEKKITLFNKKIKQFHTRRRDISDVIRFNVRGFLRYADDPIQFLSKWNRDKKKVEIIPISKVYHVNLVLKLTSFKGKKVNTIHYKKFRVIIDQKGIKRVLEPEFNL</sequence>
<evidence type="ECO:0000256" key="1">
    <source>
        <dbReference type="SAM" id="Phobius"/>
    </source>
</evidence>
<feature type="transmembrane region" description="Helical" evidence="1">
    <location>
        <begin position="287"/>
        <end position="307"/>
    </location>
</feature>
<comment type="caution">
    <text evidence="2">The sequence shown here is derived from an EMBL/GenBank/DDBJ whole genome shotgun (WGS) entry which is preliminary data.</text>
</comment>
<organism evidence="2">
    <name type="scientific">marine sediment metagenome</name>
    <dbReference type="NCBI Taxonomy" id="412755"/>
    <lineage>
        <taxon>unclassified sequences</taxon>
        <taxon>metagenomes</taxon>
        <taxon>ecological metagenomes</taxon>
    </lineage>
</organism>
<gene>
    <name evidence="2" type="ORF">LCGC14_1388490</name>
</gene>
<evidence type="ECO:0000313" key="2">
    <source>
        <dbReference type="EMBL" id="KKM75612.1"/>
    </source>
</evidence>
<keyword evidence="1" id="KW-0472">Membrane</keyword>
<keyword evidence="1" id="KW-0812">Transmembrane</keyword>
<dbReference type="AlphaFoldDB" id="A0A0F9N281"/>
<keyword evidence="1" id="KW-1133">Transmembrane helix</keyword>
<protein>
    <submittedName>
        <fullName evidence="2">Uncharacterized protein</fullName>
    </submittedName>
</protein>
<reference evidence="2" key="1">
    <citation type="journal article" date="2015" name="Nature">
        <title>Complex archaea that bridge the gap between prokaryotes and eukaryotes.</title>
        <authorList>
            <person name="Spang A."/>
            <person name="Saw J.H."/>
            <person name="Jorgensen S.L."/>
            <person name="Zaremba-Niedzwiedzka K."/>
            <person name="Martijn J."/>
            <person name="Lind A.E."/>
            <person name="van Eijk R."/>
            <person name="Schleper C."/>
            <person name="Guy L."/>
            <person name="Ettema T.J."/>
        </authorList>
    </citation>
    <scope>NUCLEOTIDE SEQUENCE</scope>
</reference>
<accession>A0A0F9N281</accession>
<name>A0A0F9N281_9ZZZZ</name>
<proteinExistence type="predicted"/>
<dbReference type="EMBL" id="LAZR01008945">
    <property type="protein sequence ID" value="KKM75612.1"/>
    <property type="molecule type" value="Genomic_DNA"/>
</dbReference>
<feature type="transmembrane region" description="Helical" evidence="1">
    <location>
        <begin position="313"/>
        <end position="330"/>
    </location>
</feature>